<comment type="function">
    <text evidence="9">Transcription factor that binds specifically to a 5'-AA[AG]G-3' consensus core sequence.</text>
</comment>
<dbReference type="Proteomes" id="UP001152523">
    <property type="component" value="Unassembled WGS sequence"/>
</dbReference>
<sequence length="315" mass="34094">MYPLKFNSFHTYIPTHNIPQSLKKAKAKKLMNSQRQGEFQSVTKDLKMIQELLAGNNGGGLVRRECPPKLPFTESAPGAAVSSSSTISSSPAPEKLRCPRCDSSNTKFCYYNNYNLTQPRYFCKACRRYWTKGGALRNVPIGGGCRKNKNSFIPTSSAGGGKAKWTSPFLGGFQPETPLSSSSKPPFLFASSQNSNLTPFLSVLRSSQNPNLMNPSPSGVQSTGNEAHTFWRNNNNQFIHSRGEAHHQSMGVLMGNAAAAASSWSSAFSPAIMESAPAVSGLGEFGYWNPSVSAWSDLPTAAGDHDGRLSTQNQV</sequence>
<feature type="region of interest" description="Disordered" evidence="10">
    <location>
        <begin position="74"/>
        <end position="96"/>
    </location>
</feature>
<dbReference type="PROSITE" id="PS50884">
    <property type="entry name" value="ZF_DOF_2"/>
    <property type="match status" value="1"/>
</dbReference>
<evidence type="ECO:0000256" key="7">
    <source>
        <dbReference type="ARBA" id="ARBA00023242"/>
    </source>
</evidence>
<comment type="subcellular location">
    <subcellularLocation>
        <location evidence="8 9">Nucleus</location>
    </subcellularLocation>
</comment>
<protein>
    <recommendedName>
        <fullName evidence="9">Dof zinc finger protein</fullName>
    </recommendedName>
</protein>
<keyword evidence="3 9" id="KW-0862">Zinc</keyword>
<evidence type="ECO:0000256" key="8">
    <source>
        <dbReference type="PROSITE-ProRule" id="PRU00071"/>
    </source>
</evidence>
<keyword evidence="7 8" id="KW-0539">Nucleus</keyword>
<evidence type="ECO:0000313" key="12">
    <source>
        <dbReference type="EMBL" id="CAH9139107.1"/>
    </source>
</evidence>
<dbReference type="EMBL" id="CAMAPF010001015">
    <property type="protein sequence ID" value="CAH9139107.1"/>
    <property type="molecule type" value="Genomic_DNA"/>
</dbReference>
<dbReference type="InterPro" id="IPR045174">
    <property type="entry name" value="Dof"/>
</dbReference>
<name>A0AAV0FU17_9ASTE</name>
<dbReference type="GO" id="GO:0003677">
    <property type="term" value="F:DNA binding"/>
    <property type="evidence" value="ECO:0007669"/>
    <property type="project" value="UniProtKB-UniRule"/>
</dbReference>
<dbReference type="GO" id="GO:0005634">
    <property type="term" value="C:nucleus"/>
    <property type="evidence" value="ECO:0007669"/>
    <property type="project" value="UniProtKB-SubCell"/>
</dbReference>
<evidence type="ECO:0000259" key="11">
    <source>
        <dbReference type="PROSITE" id="PS50884"/>
    </source>
</evidence>
<evidence type="ECO:0000256" key="5">
    <source>
        <dbReference type="ARBA" id="ARBA00023125"/>
    </source>
</evidence>
<evidence type="ECO:0000256" key="1">
    <source>
        <dbReference type="ARBA" id="ARBA00022723"/>
    </source>
</evidence>
<evidence type="ECO:0000256" key="2">
    <source>
        <dbReference type="ARBA" id="ARBA00022771"/>
    </source>
</evidence>
<proteinExistence type="predicted"/>
<gene>
    <name evidence="12" type="ORF">CEPIT_LOCUS37338</name>
</gene>
<reference evidence="12" key="1">
    <citation type="submission" date="2022-07" db="EMBL/GenBank/DDBJ databases">
        <authorList>
            <person name="Macas J."/>
            <person name="Novak P."/>
            <person name="Neumann P."/>
        </authorList>
    </citation>
    <scope>NUCLEOTIDE SEQUENCE</scope>
</reference>
<keyword evidence="2 8" id="KW-0863">Zinc-finger</keyword>
<accession>A0AAV0FU17</accession>
<organism evidence="12 13">
    <name type="scientific">Cuscuta epithymum</name>
    <dbReference type="NCBI Taxonomy" id="186058"/>
    <lineage>
        <taxon>Eukaryota</taxon>
        <taxon>Viridiplantae</taxon>
        <taxon>Streptophyta</taxon>
        <taxon>Embryophyta</taxon>
        <taxon>Tracheophyta</taxon>
        <taxon>Spermatophyta</taxon>
        <taxon>Magnoliopsida</taxon>
        <taxon>eudicotyledons</taxon>
        <taxon>Gunneridae</taxon>
        <taxon>Pentapetalae</taxon>
        <taxon>asterids</taxon>
        <taxon>lamiids</taxon>
        <taxon>Solanales</taxon>
        <taxon>Convolvulaceae</taxon>
        <taxon>Cuscuteae</taxon>
        <taxon>Cuscuta</taxon>
        <taxon>Cuscuta subgen. Cuscuta</taxon>
    </lineage>
</organism>
<dbReference type="InterPro" id="IPR003851">
    <property type="entry name" value="Znf_Dof"/>
</dbReference>
<dbReference type="PANTHER" id="PTHR31992:SF313">
    <property type="entry name" value="DOF ZINC FINGER PROTEIN DOF5.7"/>
    <property type="match status" value="1"/>
</dbReference>
<evidence type="ECO:0000313" key="13">
    <source>
        <dbReference type="Proteomes" id="UP001152523"/>
    </source>
</evidence>
<keyword evidence="5 8" id="KW-0238">DNA-binding</keyword>
<feature type="domain" description="Dof-type" evidence="11">
    <location>
        <begin position="96"/>
        <end position="150"/>
    </location>
</feature>
<evidence type="ECO:0000256" key="9">
    <source>
        <dbReference type="RuleBase" id="RU369094"/>
    </source>
</evidence>
<keyword evidence="4 9" id="KW-0805">Transcription regulation</keyword>
<evidence type="ECO:0000256" key="10">
    <source>
        <dbReference type="SAM" id="MobiDB-lite"/>
    </source>
</evidence>
<keyword evidence="1 9" id="KW-0479">Metal-binding</keyword>
<dbReference type="PROSITE" id="PS01361">
    <property type="entry name" value="ZF_DOF_1"/>
    <property type="match status" value="1"/>
</dbReference>
<evidence type="ECO:0000256" key="6">
    <source>
        <dbReference type="ARBA" id="ARBA00023163"/>
    </source>
</evidence>
<evidence type="ECO:0000256" key="4">
    <source>
        <dbReference type="ARBA" id="ARBA00023015"/>
    </source>
</evidence>
<dbReference type="GO" id="GO:0003700">
    <property type="term" value="F:DNA-binding transcription factor activity"/>
    <property type="evidence" value="ECO:0007669"/>
    <property type="project" value="UniProtKB-UniRule"/>
</dbReference>
<evidence type="ECO:0000256" key="3">
    <source>
        <dbReference type="ARBA" id="ARBA00022833"/>
    </source>
</evidence>
<dbReference type="PANTHER" id="PTHR31992">
    <property type="entry name" value="DOF ZINC FINGER PROTEIN DOF1.4-RELATED"/>
    <property type="match status" value="1"/>
</dbReference>
<dbReference type="GO" id="GO:0008270">
    <property type="term" value="F:zinc ion binding"/>
    <property type="evidence" value="ECO:0007669"/>
    <property type="project" value="UniProtKB-KW"/>
</dbReference>
<keyword evidence="13" id="KW-1185">Reference proteome</keyword>
<dbReference type="AlphaFoldDB" id="A0AAV0FU17"/>
<keyword evidence="6 9" id="KW-0804">Transcription</keyword>
<comment type="caution">
    <text evidence="12">The sequence shown here is derived from an EMBL/GenBank/DDBJ whole genome shotgun (WGS) entry which is preliminary data.</text>
</comment>
<dbReference type="Pfam" id="PF02701">
    <property type="entry name" value="Zn_ribbon_Dof"/>
    <property type="match status" value="1"/>
</dbReference>